<dbReference type="InParanoid" id="A0A066WF18"/>
<dbReference type="HOGENOM" id="CLU_083660_2_0_1"/>
<evidence type="ECO:0000259" key="3">
    <source>
        <dbReference type="Pfam" id="PF10342"/>
    </source>
</evidence>
<accession>A0A066WF18</accession>
<feature type="signal peptide" evidence="2">
    <location>
        <begin position="1"/>
        <end position="19"/>
    </location>
</feature>
<evidence type="ECO:0000256" key="1">
    <source>
        <dbReference type="ARBA" id="ARBA00022729"/>
    </source>
</evidence>
<keyword evidence="5" id="KW-1185">Reference proteome</keyword>
<sequence>MQLATLLAFTSFAATAVTASPLPDRISTAGIDGFVARGLSAQHAGAWDSIQLQRSPADPENAKRDEKQTLAERIVYNPHITSPAGGEVWTAGSQQTVTWDTSDLPAELEHATSMLKLGFEPADGSGGLNEKWTLADDFPTRAGTVSFTLPTDLETRNDYIVVLFGDSGNASPHFTINATPAAMPRIAKASDDGVPADAEGLLSKNVSIY</sequence>
<evidence type="ECO:0000256" key="2">
    <source>
        <dbReference type="SAM" id="SignalP"/>
    </source>
</evidence>
<dbReference type="EMBL" id="JMSN01000011">
    <property type="protein sequence ID" value="KDN52331.1"/>
    <property type="molecule type" value="Genomic_DNA"/>
</dbReference>
<dbReference type="GeneID" id="25263124"/>
<dbReference type="RefSeq" id="XP_013245184.1">
    <property type="nucleotide sequence ID" value="XM_013389730.1"/>
</dbReference>
<dbReference type="AlphaFoldDB" id="A0A066WF18"/>
<comment type="caution">
    <text evidence="4">The sequence shown here is derived from an EMBL/GenBank/DDBJ whole genome shotgun (WGS) entry which is preliminary data.</text>
</comment>
<reference evidence="4 5" key="1">
    <citation type="submission" date="2014-05" db="EMBL/GenBank/DDBJ databases">
        <title>Draft genome sequence of a rare smut relative, Tilletiaria anomala UBC 951.</title>
        <authorList>
            <consortium name="DOE Joint Genome Institute"/>
            <person name="Toome M."/>
            <person name="Kuo A."/>
            <person name="Henrissat B."/>
            <person name="Lipzen A."/>
            <person name="Tritt A."/>
            <person name="Yoshinaga Y."/>
            <person name="Zane M."/>
            <person name="Barry K."/>
            <person name="Grigoriev I.V."/>
            <person name="Spatafora J.W."/>
            <person name="Aimea M.C."/>
        </authorList>
    </citation>
    <scope>NUCLEOTIDE SEQUENCE [LARGE SCALE GENOMIC DNA]</scope>
    <source>
        <strain evidence="4 5">UBC 951</strain>
    </source>
</reference>
<dbReference type="STRING" id="1037660.A0A066WF18"/>
<dbReference type="OrthoDB" id="2339190at2759"/>
<feature type="chain" id="PRO_5001632871" description="Yeast cell wall synthesis Kre9/Knh1-like N-terminal domain-containing protein" evidence="2">
    <location>
        <begin position="20"/>
        <end position="209"/>
    </location>
</feature>
<dbReference type="InterPro" id="IPR018466">
    <property type="entry name" value="Kre9/Knh1-like_N"/>
</dbReference>
<name>A0A066WF18_TILAU</name>
<organism evidence="4 5">
    <name type="scientific">Tilletiaria anomala (strain ATCC 24038 / CBS 436.72 / UBC 951)</name>
    <dbReference type="NCBI Taxonomy" id="1037660"/>
    <lineage>
        <taxon>Eukaryota</taxon>
        <taxon>Fungi</taxon>
        <taxon>Dikarya</taxon>
        <taxon>Basidiomycota</taxon>
        <taxon>Ustilaginomycotina</taxon>
        <taxon>Exobasidiomycetes</taxon>
        <taxon>Georgefischeriales</taxon>
        <taxon>Tilletiariaceae</taxon>
        <taxon>Tilletiaria</taxon>
    </lineage>
</organism>
<keyword evidence="1 2" id="KW-0732">Signal</keyword>
<gene>
    <name evidence="4" type="ORF">K437DRAFT_243795</name>
</gene>
<evidence type="ECO:0000313" key="5">
    <source>
        <dbReference type="Proteomes" id="UP000027361"/>
    </source>
</evidence>
<dbReference type="Pfam" id="PF10342">
    <property type="entry name" value="Kre9_KNH"/>
    <property type="match status" value="1"/>
</dbReference>
<dbReference type="Proteomes" id="UP000027361">
    <property type="component" value="Unassembled WGS sequence"/>
</dbReference>
<protein>
    <recommendedName>
        <fullName evidence="3">Yeast cell wall synthesis Kre9/Knh1-like N-terminal domain-containing protein</fullName>
    </recommendedName>
</protein>
<proteinExistence type="predicted"/>
<feature type="domain" description="Yeast cell wall synthesis Kre9/Knh1-like N-terminal" evidence="3">
    <location>
        <begin position="82"/>
        <end position="176"/>
    </location>
</feature>
<evidence type="ECO:0000313" key="4">
    <source>
        <dbReference type="EMBL" id="KDN52331.1"/>
    </source>
</evidence>